<feature type="region of interest" description="Disordered" evidence="1">
    <location>
        <begin position="1"/>
        <end position="24"/>
    </location>
</feature>
<feature type="compositionally biased region" description="Basic and acidic residues" evidence="1">
    <location>
        <begin position="162"/>
        <end position="171"/>
    </location>
</feature>
<feature type="compositionally biased region" description="Basic and acidic residues" evidence="1">
    <location>
        <begin position="137"/>
        <end position="150"/>
    </location>
</feature>
<gene>
    <name evidence="2" type="ORF">J5N97_028712</name>
</gene>
<accession>A0A9D5BZD3</accession>
<sequence length="222" mass="24618">MQSLQISRSCRQARSSRPRRPRTEGFEFSKCRCGSSSIRTTIINEGNDNSVSRLPRKMPVFSISESTASGSRKHNGIVSEPVVAPAFGTESVIQNALSNNCNNQERCTDLCDGVDTDSNSGRSLFTADKSMSPASGRPDELRHPIQHDQTDDMLNITSSSGTKDESVEERRGKRKRKLKVHFDELKFPEKSVRRVRRVKIMRHLGLVAPAGSPYSITHGNAS</sequence>
<evidence type="ECO:0000313" key="3">
    <source>
        <dbReference type="Proteomes" id="UP001085076"/>
    </source>
</evidence>
<organism evidence="2 3">
    <name type="scientific">Dioscorea zingiberensis</name>
    <dbReference type="NCBI Taxonomy" id="325984"/>
    <lineage>
        <taxon>Eukaryota</taxon>
        <taxon>Viridiplantae</taxon>
        <taxon>Streptophyta</taxon>
        <taxon>Embryophyta</taxon>
        <taxon>Tracheophyta</taxon>
        <taxon>Spermatophyta</taxon>
        <taxon>Magnoliopsida</taxon>
        <taxon>Liliopsida</taxon>
        <taxon>Dioscoreales</taxon>
        <taxon>Dioscoreaceae</taxon>
        <taxon>Dioscorea</taxon>
    </lineage>
</organism>
<proteinExistence type="predicted"/>
<dbReference type="OrthoDB" id="5964980at2759"/>
<evidence type="ECO:0000313" key="2">
    <source>
        <dbReference type="EMBL" id="KAJ0963590.1"/>
    </source>
</evidence>
<reference evidence="2" key="1">
    <citation type="submission" date="2021-03" db="EMBL/GenBank/DDBJ databases">
        <authorList>
            <person name="Li Z."/>
            <person name="Yang C."/>
        </authorList>
    </citation>
    <scope>NUCLEOTIDE SEQUENCE</scope>
    <source>
        <strain evidence="2">Dzin_1.0</strain>
        <tissue evidence="2">Leaf</tissue>
    </source>
</reference>
<protein>
    <submittedName>
        <fullName evidence="2">Uncharacterized protein</fullName>
    </submittedName>
</protein>
<name>A0A9D5BZD3_9LILI</name>
<keyword evidence="3" id="KW-1185">Reference proteome</keyword>
<comment type="caution">
    <text evidence="2">The sequence shown here is derived from an EMBL/GenBank/DDBJ whole genome shotgun (WGS) entry which is preliminary data.</text>
</comment>
<dbReference type="EMBL" id="JAGGNH010000009">
    <property type="protein sequence ID" value="KAJ0963590.1"/>
    <property type="molecule type" value="Genomic_DNA"/>
</dbReference>
<reference evidence="2" key="2">
    <citation type="journal article" date="2022" name="Hortic Res">
        <title>The genome of Dioscorea zingiberensis sheds light on the biosynthesis, origin and evolution of the medicinally important diosgenin saponins.</title>
        <authorList>
            <person name="Li Y."/>
            <person name="Tan C."/>
            <person name="Li Z."/>
            <person name="Guo J."/>
            <person name="Li S."/>
            <person name="Chen X."/>
            <person name="Wang C."/>
            <person name="Dai X."/>
            <person name="Yang H."/>
            <person name="Song W."/>
            <person name="Hou L."/>
            <person name="Xu J."/>
            <person name="Tong Z."/>
            <person name="Xu A."/>
            <person name="Yuan X."/>
            <person name="Wang W."/>
            <person name="Yang Q."/>
            <person name="Chen L."/>
            <person name="Sun Z."/>
            <person name="Wang K."/>
            <person name="Pan B."/>
            <person name="Chen J."/>
            <person name="Bao Y."/>
            <person name="Liu F."/>
            <person name="Qi X."/>
            <person name="Gang D.R."/>
            <person name="Wen J."/>
            <person name="Li J."/>
        </authorList>
    </citation>
    <scope>NUCLEOTIDE SEQUENCE</scope>
    <source>
        <strain evidence="2">Dzin_1.0</strain>
    </source>
</reference>
<feature type="region of interest" description="Disordered" evidence="1">
    <location>
        <begin position="122"/>
        <end position="173"/>
    </location>
</feature>
<dbReference type="Proteomes" id="UP001085076">
    <property type="component" value="Miscellaneous, Linkage group lg09"/>
</dbReference>
<dbReference type="AlphaFoldDB" id="A0A9D5BZD3"/>
<evidence type="ECO:0000256" key="1">
    <source>
        <dbReference type="SAM" id="MobiDB-lite"/>
    </source>
</evidence>